<keyword evidence="1 2" id="KW-0430">Lectin</keyword>
<gene>
    <name evidence="4" type="ORF">MPIPNATIZW_LOCUS5535</name>
</gene>
<evidence type="ECO:0000313" key="4">
    <source>
        <dbReference type="EMBL" id="CAK6437229.1"/>
    </source>
</evidence>
<dbReference type="Proteomes" id="UP001314169">
    <property type="component" value="Chromosome 15"/>
</dbReference>
<dbReference type="InterPro" id="IPR001079">
    <property type="entry name" value="Galectin_CRD"/>
</dbReference>
<dbReference type="SUPFAM" id="SSF49899">
    <property type="entry name" value="Concanavalin A-like lectins/glucanases"/>
    <property type="match status" value="1"/>
</dbReference>
<organism evidence="4 5">
    <name type="scientific">Pipistrellus nathusii</name>
    <name type="common">Nathusius' pipistrelle</name>
    <dbReference type="NCBI Taxonomy" id="59473"/>
    <lineage>
        <taxon>Eukaryota</taxon>
        <taxon>Metazoa</taxon>
        <taxon>Chordata</taxon>
        <taxon>Craniata</taxon>
        <taxon>Vertebrata</taxon>
        <taxon>Euteleostomi</taxon>
        <taxon>Mammalia</taxon>
        <taxon>Eutheria</taxon>
        <taxon>Laurasiatheria</taxon>
        <taxon>Chiroptera</taxon>
        <taxon>Yangochiroptera</taxon>
        <taxon>Vespertilionidae</taxon>
        <taxon>Pipistrellus</taxon>
    </lineage>
</organism>
<proteinExistence type="predicted"/>
<dbReference type="EMBL" id="OY882872">
    <property type="protein sequence ID" value="CAK6437229.1"/>
    <property type="molecule type" value="Genomic_DNA"/>
</dbReference>
<name>A0ABN9ZKM3_PIPNA</name>
<evidence type="ECO:0000256" key="1">
    <source>
        <dbReference type="ARBA" id="ARBA00022734"/>
    </source>
</evidence>
<evidence type="ECO:0000256" key="2">
    <source>
        <dbReference type="RuleBase" id="RU102079"/>
    </source>
</evidence>
<dbReference type="SMART" id="SM00276">
    <property type="entry name" value="GLECT"/>
    <property type="match status" value="1"/>
</dbReference>
<sequence>MSLLPVPFTKHVSLSVGSSVKIKGAPAMPLSMDPQMQVDFHTGNEINSDIAFCFRVYFGEKVVMNTRQGGIWGDKEISTVIPFEDGQSFELDISVLAKEYQVSVNDVQCYHFHHRIEPGSVKMVQVWRDVSLTSVTVA</sequence>
<accession>A0ABN9ZKM3</accession>
<reference evidence="4" key="1">
    <citation type="submission" date="2023-12" db="EMBL/GenBank/DDBJ databases">
        <authorList>
            <person name="Brown T."/>
        </authorList>
    </citation>
    <scope>NUCLEOTIDE SEQUENCE</scope>
</reference>
<protein>
    <recommendedName>
        <fullName evidence="2">Galectin</fullName>
    </recommendedName>
</protein>
<keyword evidence="5" id="KW-1185">Reference proteome</keyword>
<dbReference type="PANTHER" id="PTHR11346:SF15">
    <property type="entry name" value="PLACENTAL PROTEIN 13-LIKE"/>
    <property type="match status" value="1"/>
</dbReference>
<dbReference type="InterPro" id="IPR044156">
    <property type="entry name" value="Galectin-like"/>
</dbReference>
<dbReference type="SMART" id="SM00908">
    <property type="entry name" value="Gal-bind_lectin"/>
    <property type="match status" value="1"/>
</dbReference>
<dbReference type="Pfam" id="PF00337">
    <property type="entry name" value="Gal-bind_lectin"/>
    <property type="match status" value="1"/>
</dbReference>
<dbReference type="InterPro" id="IPR013320">
    <property type="entry name" value="ConA-like_dom_sf"/>
</dbReference>
<evidence type="ECO:0000259" key="3">
    <source>
        <dbReference type="PROSITE" id="PS51304"/>
    </source>
</evidence>
<evidence type="ECO:0000313" key="5">
    <source>
        <dbReference type="Proteomes" id="UP001314169"/>
    </source>
</evidence>
<feature type="domain" description="Galectin" evidence="3">
    <location>
        <begin position="6"/>
        <end position="138"/>
    </location>
</feature>
<dbReference type="PANTHER" id="PTHR11346">
    <property type="entry name" value="GALECTIN"/>
    <property type="match status" value="1"/>
</dbReference>
<dbReference type="PROSITE" id="PS51304">
    <property type="entry name" value="GALECTIN"/>
    <property type="match status" value="1"/>
</dbReference>
<dbReference type="CDD" id="cd00070">
    <property type="entry name" value="GLECT"/>
    <property type="match status" value="1"/>
</dbReference>
<dbReference type="Gene3D" id="2.60.120.200">
    <property type="match status" value="1"/>
</dbReference>